<dbReference type="RefSeq" id="WP_045106438.1">
    <property type="nucleotide sequence ID" value="NZ_LN681225.1"/>
</dbReference>
<gene>
    <name evidence="2" type="ORF">LHA_2177</name>
</gene>
<evidence type="ECO:0000259" key="1">
    <source>
        <dbReference type="PROSITE" id="PS51186"/>
    </source>
</evidence>
<dbReference type="PROSITE" id="PS51186">
    <property type="entry name" value="GNAT"/>
    <property type="match status" value="1"/>
</dbReference>
<dbReference type="InterPro" id="IPR016181">
    <property type="entry name" value="Acyl_CoA_acyltransferase"/>
</dbReference>
<dbReference type="GO" id="GO:0016747">
    <property type="term" value="F:acyltransferase activity, transferring groups other than amino-acyl groups"/>
    <property type="evidence" value="ECO:0007669"/>
    <property type="project" value="InterPro"/>
</dbReference>
<feature type="domain" description="N-acetyltransferase" evidence="1">
    <location>
        <begin position="5"/>
        <end position="156"/>
    </location>
</feature>
<dbReference type="CDD" id="cd04301">
    <property type="entry name" value="NAT_SF"/>
    <property type="match status" value="1"/>
</dbReference>
<keyword evidence="3" id="KW-1185">Reference proteome</keyword>
<dbReference type="SUPFAM" id="SSF55729">
    <property type="entry name" value="Acyl-CoA N-acyltransferases (Nat)"/>
    <property type="match status" value="1"/>
</dbReference>
<proteinExistence type="predicted"/>
<dbReference type="EMBL" id="LN681225">
    <property type="protein sequence ID" value="CEK11199.1"/>
    <property type="molecule type" value="Genomic_DNA"/>
</dbReference>
<accession>A0A0A8UWS4</accession>
<dbReference type="AlphaFoldDB" id="A0A0A8UWS4"/>
<organism evidence="2 3">
    <name type="scientific">Legionella hackeliae</name>
    <dbReference type="NCBI Taxonomy" id="449"/>
    <lineage>
        <taxon>Bacteria</taxon>
        <taxon>Pseudomonadati</taxon>
        <taxon>Pseudomonadota</taxon>
        <taxon>Gammaproteobacteria</taxon>
        <taxon>Legionellales</taxon>
        <taxon>Legionellaceae</taxon>
        <taxon>Legionella</taxon>
    </lineage>
</organism>
<dbReference type="InterPro" id="IPR000182">
    <property type="entry name" value="GNAT_dom"/>
</dbReference>
<name>A0A0A8UWS4_LEGHA</name>
<dbReference type="Gene3D" id="3.40.630.30">
    <property type="match status" value="1"/>
</dbReference>
<protein>
    <submittedName>
        <fullName evidence="2">Gnat family acetyltransferase</fullName>
    </submittedName>
</protein>
<sequence length="156" mass="17857">MTLKIDYLKQHPHTIEALAKIWQDEIGKIWCPDVSLTQIYSKLQNHLHINQLPIGKVAFVDNIPVGMSCLRVNDGIREEWTPWLGGLVVAKSYQGQRIGKMLIDSIITDAKKLGFSSIFLLTFDPTLPNYYKRLGWDEIEKNTYLGKAITIMRTVI</sequence>
<dbReference type="Pfam" id="PF00583">
    <property type="entry name" value="Acetyltransf_1"/>
    <property type="match status" value="1"/>
</dbReference>
<keyword evidence="2" id="KW-0808">Transferase</keyword>
<evidence type="ECO:0000313" key="3">
    <source>
        <dbReference type="Proteomes" id="UP000032803"/>
    </source>
</evidence>
<reference evidence="3" key="1">
    <citation type="submission" date="2014-09" db="EMBL/GenBank/DDBJ databases">
        <authorList>
            <person name="Gomez-Valero L."/>
        </authorList>
    </citation>
    <scope>NUCLEOTIDE SEQUENCE [LARGE SCALE GENOMIC DNA]</scope>
    <source>
        <strain evidence="3">ATCC35250</strain>
    </source>
</reference>
<dbReference type="Proteomes" id="UP000032803">
    <property type="component" value="Chromosome I"/>
</dbReference>
<dbReference type="OrthoDB" id="7678938at2"/>
<dbReference type="KEGG" id="lha:LHA_2177"/>
<dbReference type="PATRIC" id="fig|449.7.peg.282"/>
<dbReference type="HOGENOM" id="CLU_117112_4_1_6"/>
<dbReference type="STRING" id="449.LHA_2177"/>
<evidence type="ECO:0000313" key="2">
    <source>
        <dbReference type="EMBL" id="CEK11199.1"/>
    </source>
</evidence>